<name>A0A4S8JTJ1_MUSBA</name>
<dbReference type="Pfam" id="PF03127">
    <property type="entry name" value="GAT"/>
    <property type="match status" value="1"/>
</dbReference>
<dbReference type="PANTHER" id="PTHR45898">
    <property type="entry name" value="TOM1-LIKE PROTEIN"/>
    <property type="match status" value="1"/>
</dbReference>
<dbReference type="CDD" id="cd14231">
    <property type="entry name" value="GAT_GGA-like_plant"/>
    <property type="match status" value="1"/>
</dbReference>
<evidence type="ECO:0000256" key="6">
    <source>
        <dbReference type="SAM" id="MobiDB-lite"/>
    </source>
</evidence>
<evidence type="ECO:0000313" key="9">
    <source>
        <dbReference type="EMBL" id="THU65456.1"/>
    </source>
</evidence>
<feature type="compositionally biased region" description="Polar residues" evidence="6">
    <location>
        <begin position="531"/>
        <end position="553"/>
    </location>
</feature>
<dbReference type="SUPFAM" id="SSF48464">
    <property type="entry name" value="ENTH/VHS domain"/>
    <property type="match status" value="1"/>
</dbReference>
<dbReference type="InterPro" id="IPR002014">
    <property type="entry name" value="VHS_dom"/>
</dbReference>
<keyword evidence="10" id="KW-1185">Reference proteome</keyword>
<keyword evidence="4" id="KW-0653">Protein transport</keyword>
<proteinExistence type="inferred from homology"/>
<dbReference type="GO" id="GO:0043130">
    <property type="term" value="F:ubiquitin binding"/>
    <property type="evidence" value="ECO:0007669"/>
    <property type="project" value="InterPro"/>
</dbReference>
<evidence type="ECO:0000259" key="8">
    <source>
        <dbReference type="PROSITE" id="PS50909"/>
    </source>
</evidence>
<evidence type="ECO:0000259" key="7">
    <source>
        <dbReference type="PROSITE" id="PS50179"/>
    </source>
</evidence>
<dbReference type="AlphaFoldDB" id="A0A4S8JTJ1"/>
<evidence type="ECO:0000256" key="1">
    <source>
        <dbReference type="ARBA" id="ARBA00004170"/>
    </source>
</evidence>
<keyword evidence="3" id="KW-0813">Transport</keyword>
<comment type="similarity">
    <text evidence="2">Belongs to the TOM1 family.</text>
</comment>
<comment type="caution">
    <text evidence="9">The sequence shown here is derived from an EMBL/GenBank/DDBJ whole genome shotgun (WGS) entry which is preliminary data.</text>
</comment>
<dbReference type="Proteomes" id="UP000317650">
    <property type="component" value="Chromosome 5"/>
</dbReference>
<accession>A0A4S8JTJ1</accession>
<feature type="compositionally biased region" description="Low complexity" evidence="6">
    <location>
        <begin position="444"/>
        <end position="461"/>
    </location>
</feature>
<evidence type="ECO:0000256" key="2">
    <source>
        <dbReference type="ARBA" id="ARBA00007708"/>
    </source>
</evidence>
<reference evidence="9 10" key="1">
    <citation type="journal article" date="2019" name="Nat. Plants">
        <title>Genome sequencing of Musa balbisiana reveals subgenome evolution and function divergence in polyploid bananas.</title>
        <authorList>
            <person name="Yao X."/>
        </authorList>
    </citation>
    <scope>NUCLEOTIDE SEQUENCE [LARGE SCALE GENOMIC DNA]</scope>
    <source>
        <strain evidence="10">cv. DH-PKW</strain>
        <tissue evidence="9">Leaves</tissue>
    </source>
</reference>
<feature type="compositionally biased region" description="Polar residues" evidence="6">
    <location>
        <begin position="332"/>
        <end position="341"/>
    </location>
</feature>
<evidence type="ECO:0008006" key="11">
    <source>
        <dbReference type="Google" id="ProtNLM"/>
    </source>
</evidence>
<evidence type="ECO:0000313" key="10">
    <source>
        <dbReference type="Proteomes" id="UP000317650"/>
    </source>
</evidence>
<dbReference type="PROSITE" id="PS50179">
    <property type="entry name" value="VHS"/>
    <property type="match status" value="1"/>
</dbReference>
<feature type="region of interest" description="Disordered" evidence="6">
    <location>
        <begin position="291"/>
        <end position="481"/>
    </location>
</feature>
<feature type="compositionally biased region" description="Pro residues" evidence="6">
    <location>
        <begin position="367"/>
        <end position="379"/>
    </location>
</feature>
<dbReference type="Gene3D" id="1.25.40.90">
    <property type="match status" value="1"/>
</dbReference>
<gene>
    <name evidence="9" type="ORF">C4D60_Mb05t03820</name>
</gene>
<dbReference type="PROSITE" id="PS50909">
    <property type="entry name" value="GAT"/>
    <property type="match status" value="1"/>
</dbReference>
<dbReference type="InterPro" id="IPR008942">
    <property type="entry name" value="ENTH_VHS"/>
</dbReference>
<dbReference type="GO" id="GO:0005737">
    <property type="term" value="C:cytoplasm"/>
    <property type="evidence" value="ECO:0007669"/>
    <property type="project" value="UniProtKB-ARBA"/>
</dbReference>
<dbReference type="EMBL" id="PYDT01000003">
    <property type="protein sequence ID" value="THU65456.1"/>
    <property type="molecule type" value="Genomic_DNA"/>
</dbReference>
<feature type="domain" description="VHS" evidence="7">
    <location>
        <begin position="22"/>
        <end position="151"/>
    </location>
</feature>
<dbReference type="STRING" id="52838.A0A4S8JTJ1"/>
<feature type="domain" description="GAT" evidence="8">
    <location>
        <begin position="196"/>
        <end position="284"/>
    </location>
</feature>
<comment type="subcellular location">
    <subcellularLocation>
        <location evidence="1">Membrane</location>
        <topology evidence="1">Peripheral membrane protein</topology>
    </subcellularLocation>
</comment>
<dbReference type="SMART" id="SM00288">
    <property type="entry name" value="VHS"/>
    <property type="match status" value="1"/>
</dbReference>
<evidence type="ECO:0000256" key="5">
    <source>
        <dbReference type="ARBA" id="ARBA00023136"/>
    </source>
</evidence>
<dbReference type="CDD" id="cd03561">
    <property type="entry name" value="VHS"/>
    <property type="match status" value="1"/>
</dbReference>
<evidence type="ECO:0000256" key="3">
    <source>
        <dbReference type="ARBA" id="ARBA00022448"/>
    </source>
</evidence>
<dbReference type="GO" id="GO:0035091">
    <property type="term" value="F:phosphatidylinositol binding"/>
    <property type="evidence" value="ECO:0007669"/>
    <property type="project" value="InterPro"/>
</dbReference>
<dbReference type="PANTHER" id="PTHR45898:SF2">
    <property type="entry name" value="TOM1-LIKE PROTEIN 6"/>
    <property type="match status" value="1"/>
</dbReference>
<dbReference type="SUPFAM" id="SSF89009">
    <property type="entry name" value="GAT-like domain"/>
    <property type="match status" value="1"/>
</dbReference>
<dbReference type="GO" id="GO:0016020">
    <property type="term" value="C:membrane"/>
    <property type="evidence" value="ECO:0007669"/>
    <property type="project" value="UniProtKB-SubCell"/>
</dbReference>
<dbReference type="FunFam" id="1.25.40.90:FF:000028">
    <property type="entry name" value="TOM1-like protein 2"/>
    <property type="match status" value="1"/>
</dbReference>
<dbReference type="GO" id="GO:0043328">
    <property type="term" value="P:protein transport to vacuole involved in ubiquitin-dependent protein catabolic process via the multivesicular body sorting pathway"/>
    <property type="evidence" value="ECO:0007669"/>
    <property type="project" value="InterPro"/>
</dbReference>
<protein>
    <recommendedName>
        <fullName evidence="11">VHS domain-containing protein</fullName>
    </recommendedName>
</protein>
<dbReference type="Pfam" id="PF00790">
    <property type="entry name" value="VHS"/>
    <property type="match status" value="1"/>
</dbReference>
<feature type="compositionally biased region" description="Low complexity" evidence="6">
    <location>
        <begin position="343"/>
        <end position="357"/>
    </location>
</feature>
<feature type="compositionally biased region" description="Low complexity" evidence="6">
    <location>
        <begin position="401"/>
        <end position="415"/>
    </location>
</feature>
<dbReference type="InterPro" id="IPR044836">
    <property type="entry name" value="TOL_plant"/>
</dbReference>
<keyword evidence="5" id="KW-0472">Membrane</keyword>
<dbReference type="InterPro" id="IPR038425">
    <property type="entry name" value="GAT_sf"/>
</dbReference>
<organism evidence="9 10">
    <name type="scientific">Musa balbisiana</name>
    <name type="common">Banana</name>
    <dbReference type="NCBI Taxonomy" id="52838"/>
    <lineage>
        <taxon>Eukaryota</taxon>
        <taxon>Viridiplantae</taxon>
        <taxon>Streptophyta</taxon>
        <taxon>Embryophyta</taxon>
        <taxon>Tracheophyta</taxon>
        <taxon>Spermatophyta</taxon>
        <taxon>Magnoliopsida</taxon>
        <taxon>Liliopsida</taxon>
        <taxon>Zingiberales</taxon>
        <taxon>Musaceae</taxon>
        <taxon>Musa</taxon>
    </lineage>
</organism>
<evidence type="ECO:0000256" key="4">
    <source>
        <dbReference type="ARBA" id="ARBA00022927"/>
    </source>
</evidence>
<dbReference type="InterPro" id="IPR004152">
    <property type="entry name" value="GAT_dom"/>
</dbReference>
<feature type="region of interest" description="Disordered" evidence="6">
    <location>
        <begin position="530"/>
        <end position="559"/>
    </location>
</feature>
<dbReference type="Gene3D" id="1.20.58.160">
    <property type="match status" value="1"/>
</dbReference>
<sequence length="559" mass="60820">MLSFSSYSSSSSSSATGRVEKATCHLLIGPDWTMNMDICDNINNDQWQAKEVLKAVKKRLQNKNSKVQFLALTLLETIIKNCGEYVHFQVAECKILQEMVKIVRKKTDMQVRDKILVLLDSWQEAFGGPGGKYPQYYYAYIELKRFGIVFPQRPPNTPPILTPPVTHLALTSGHGQVGYGVPSITSTRLDETMATDIGNLSLSDFSHIRDVMGLLKEMLQAVNPNDQGAIKDELIIDLVNQCRTNQKKLMQLVSSTGDEKLLGEALELNDNLQSLLAKHEAIASGSPLLHEQPKSLSQAKEPIEHPVASSSRVEDEDEDDDFAQLARRNSKFKQATSVESPNRSDVTRVTESSTSSSAMSNALVPLDPSPPPPPPPPPVKTQKEPEQDMIDLLSITLSMYPSSPQTPVTPPSASSHQGYAPHDSYVAPWAQRALPAPQPSPSWAATDATPSTFSSAPSAGANTHAANLPAYSPTPLQQYNSFGSRINGTTTTSVAARETPVNLIPRHSGTTTSPKPYVLPNRLFEDLIDLRSTSSGQKTNARSPLSGAASNQPMIGGKK</sequence>